<reference evidence="4 5" key="1">
    <citation type="submission" date="2020-11" db="EMBL/GenBank/DDBJ databases">
        <title>P. mediterranea TC4 genome.</title>
        <authorList>
            <person name="Molmeret M."/>
        </authorList>
    </citation>
    <scope>NUCLEOTIDE SEQUENCE [LARGE SCALE GENOMIC DNA]</scope>
    <source>
        <strain evidence="4 5">TC4</strain>
    </source>
</reference>
<gene>
    <name evidence="4" type="ORF">FNJ87_18330</name>
</gene>
<dbReference type="Gene3D" id="3.90.1150.10">
    <property type="entry name" value="Aspartate Aminotransferase, domain 1"/>
    <property type="match status" value="1"/>
</dbReference>
<dbReference type="EMBL" id="JADKYU010001014">
    <property type="protein sequence ID" value="MBF4986188.1"/>
    <property type="molecule type" value="Genomic_DNA"/>
</dbReference>
<dbReference type="SUPFAM" id="SSF53383">
    <property type="entry name" value="PLP-dependent transferases"/>
    <property type="match status" value="1"/>
</dbReference>
<dbReference type="InterPro" id="IPR015421">
    <property type="entry name" value="PyrdxlP-dep_Trfase_major"/>
</dbReference>
<name>A0ABS0A9X1_9FLAO</name>
<dbReference type="Gene3D" id="3.40.640.10">
    <property type="entry name" value="Type I PLP-dependent aspartate aminotransferase-like (Major domain)"/>
    <property type="match status" value="1"/>
</dbReference>
<dbReference type="GO" id="GO:0008483">
    <property type="term" value="F:transaminase activity"/>
    <property type="evidence" value="ECO:0007669"/>
    <property type="project" value="UniProtKB-KW"/>
</dbReference>
<evidence type="ECO:0000256" key="2">
    <source>
        <dbReference type="ARBA" id="ARBA00037999"/>
    </source>
</evidence>
<keyword evidence="4" id="KW-0808">Transferase</keyword>
<dbReference type="InterPro" id="IPR015424">
    <property type="entry name" value="PyrdxlP-dep_Trfase"/>
</dbReference>
<dbReference type="InterPro" id="IPR000653">
    <property type="entry name" value="DegT/StrS_aminotransferase"/>
</dbReference>
<sequence>HYIGGKYVERFEQQFGNYCGVDKVVSTGNGLDALTLILLAEKELGNLPPNAKVLVPAHTYIATFLSIVHAGMQPVPVDVNNLVLSVNDLKSQIAKVDAVIAVDLYGKLVGDEVYAFAKAEQKPIYCDSAQSHGAISSSGNRSGSIARASAFSFYPTKNLGALGDGGAITTKDHLLAAMARKLANYGRDNRFLNSAKGVNSRLDPLQAAFLSNRLAQLDSDNNKRLLVAQFYYHHFKNDHVTLADREFLNHNAWHVFPVFVADREHFQNYMLENGIETNVHYPVPPHQQEAFKELNDLNFPQAERLHRTEVSLPCHPLMSPTEMEYVVKVVNNY</sequence>
<evidence type="ECO:0000313" key="5">
    <source>
        <dbReference type="Proteomes" id="UP001194729"/>
    </source>
</evidence>
<keyword evidence="5" id="KW-1185">Reference proteome</keyword>
<feature type="non-terminal residue" evidence="4">
    <location>
        <position position="1"/>
    </location>
</feature>
<dbReference type="Proteomes" id="UP001194729">
    <property type="component" value="Unassembled WGS sequence"/>
</dbReference>
<comment type="similarity">
    <text evidence="2 3">Belongs to the DegT/DnrJ/EryC1 family.</text>
</comment>
<evidence type="ECO:0000256" key="3">
    <source>
        <dbReference type="RuleBase" id="RU004508"/>
    </source>
</evidence>
<dbReference type="Pfam" id="PF01041">
    <property type="entry name" value="DegT_DnrJ_EryC1"/>
    <property type="match status" value="1"/>
</dbReference>
<keyword evidence="1 3" id="KW-0663">Pyridoxal phosphate</keyword>
<keyword evidence="4" id="KW-0032">Aminotransferase</keyword>
<organism evidence="4 5">
    <name type="scientific">Nonlabens mediterrranea</name>
    <dbReference type="NCBI Taxonomy" id="1419947"/>
    <lineage>
        <taxon>Bacteria</taxon>
        <taxon>Pseudomonadati</taxon>
        <taxon>Bacteroidota</taxon>
        <taxon>Flavobacteriia</taxon>
        <taxon>Flavobacteriales</taxon>
        <taxon>Flavobacteriaceae</taxon>
        <taxon>Nonlabens</taxon>
    </lineage>
</organism>
<accession>A0ABS0A9X1</accession>
<proteinExistence type="inferred from homology"/>
<evidence type="ECO:0000313" key="4">
    <source>
        <dbReference type="EMBL" id="MBF4986188.1"/>
    </source>
</evidence>
<dbReference type="InterPro" id="IPR015422">
    <property type="entry name" value="PyrdxlP-dep_Trfase_small"/>
</dbReference>
<comment type="caution">
    <text evidence="4">The sequence shown here is derived from an EMBL/GenBank/DDBJ whole genome shotgun (WGS) entry which is preliminary data.</text>
</comment>
<dbReference type="PIRSF" id="PIRSF000390">
    <property type="entry name" value="PLP_StrS"/>
    <property type="match status" value="1"/>
</dbReference>
<dbReference type="PANTHER" id="PTHR30244:SF36">
    <property type="entry name" value="3-OXO-GLUCOSE-6-PHOSPHATE:GLUTAMATE AMINOTRANSFERASE"/>
    <property type="match status" value="1"/>
</dbReference>
<protein>
    <submittedName>
        <fullName evidence="4">DegT/DnrJ/EryC1/StrS family aminotransferase</fullName>
    </submittedName>
</protein>
<dbReference type="PANTHER" id="PTHR30244">
    <property type="entry name" value="TRANSAMINASE"/>
    <property type="match status" value="1"/>
</dbReference>
<evidence type="ECO:0000256" key="1">
    <source>
        <dbReference type="ARBA" id="ARBA00022898"/>
    </source>
</evidence>